<dbReference type="EMBL" id="JAUOZS010000001">
    <property type="protein sequence ID" value="MDT8903616.1"/>
    <property type="molecule type" value="Genomic_DNA"/>
</dbReference>
<comment type="subcellular location">
    <subcellularLocation>
        <location evidence="1">Cell membrane</location>
        <topology evidence="1">Multi-pass membrane protein</topology>
    </subcellularLocation>
</comment>
<keyword evidence="6 7" id="KW-0472">Membrane</keyword>
<comment type="caution">
    <text evidence="8">The sequence shown here is derived from an EMBL/GenBank/DDBJ whole genome shotgun (WGS) entry which is preliminary data.</text>
</comment>
<feature type="transmembrane region" description="Helical" evidence="7">
    <location>
        <begin position="283"/>
        <end position="302"/>
    </location>
</feature>
<evidence type="ECO:0000313" key="8">
    <source>
        <dbReference type="EMBL" id="MDT8903616.1"/>
    </source>
</evidence>
<name>A0ABU3P3K3_9FIRM</name>
<keyword evidence="3" id="KW-1003">Cell membrane</keyword>
<sequence length="459" mass="48745">MREQIDLGAGNVSAVIIRFAVPLMVSLFFQNLYAYIDTVFVSWLGAEALAAVSLSVPLTYLALSLAKGASFGSVVLISYARGQGDEEGGRAVGMALLPMMTLLMAIFAPLLSADLCRAFYAFLGATDAVAAVGIGFTAWLVAGFPVMGYVFTAEALFMARGDTKTPMKGQILGNMLNFALDPLFMFVFGWGVTGAAVATFTGQLVAAVYLRRRLAIQQGERLTLALPAGVTGLWRRIVGQGVFITVAYMVSPVGLMLLNMVLARFGPLAVGAWNLMSRTEMMVMLPIMGLSNALAAFVSFNLGRGDYGRIRAGLVFFFKFSLAIVVPTMVLFTVFPRELTAVFRPAPDLVELGSAALSASAVAVLFMPALFAMNGLAQGFRRPVFMLAIGFVYIIAARVPLAYLFAARWGERGVFWSHPAAAFLAGALALALSLRLLADCRRGLAAAAAENGRGAAADG</sequence>
<feature type="transmembrane region" description="Helical" evidence="7">
    <location>
        <begin position="92"/>
        <end position="111"/>
    </location>
</feature>
<keyword evidence="9" id="KW-1185">Reference proteome</keyword>
<evidence type="ECO:0000256" key="1">
    <source>
        <dbReference type="ARBA" id="ARBA00004651"/>
    </source>
</evidence>
<keyword evidence="2" id="KW-0813">Transport</keyword>
<gene>
    <name evidence="8" type="ORF">Q4T40_20510</name>
</gene>
<keyword evidence="4 7" id="KW-0812">Transmembrane</keyword>
<evidence type="ECO:0000256" key="6">
    <source>
        <dbReference type="ARBA" id="ARBA00023136"/>
    </source>
</evidence>
<dbReference type="RefSeq" id="WP_413782069.1">
    <property type="nucleotide sequence ID" value="NZ_JAUOZS010000001.1"/>
</dbReference>
<feature type="transmembrane region" description="Helical" evidence="7">
    <location>
        <begin position="355"/>
        <end position="377"/>
    </location>
</feature>
<dbReference type="InterPro" id="IPR048279">
    <property type="entry name" value="MdtK-like"/>
</dbReference>
<feature type="transmembrane region" description="Helical" evidence="7">
    <location>
        <begin position="35"/>
        <end position="54"/>
    </location>
</feature>
<accession>A0ABU3P3K3</accession>
<feature type="transmembrane region" description="Helical" evidence="7">
    <location>
        <begin position="418"/>
        <end position="438"/>
    </location>
</feature>
<evidence type="ECO:0000256" key="4">
    <source>
        <dbReference type="ARBA" id="ARBA00022692"/>
    </source>
</evidence>
<protein>
    <submittedName>
        <fullName evidence="8">MATE family efflux transporter</fullName>
    </submittedName>
</protein>
<evidence type="ECO:0000256" key="7">
    <source>
        <dbReference type="SAM" id="Phobius"/>
    </source>
</evidence>
<organism evidence="8 9">
    <name type="scientific">Anaeroselena agilis</name>
    <dbReference type="NCBI Taxonomy" id="3063788"/>
    <lineage>
        <taxon>Bacteria</taxon>
        <taxon>Bacillati</taxon>
        <taxon>Bacillota</taxon>
        <taxon>Negativicutes</taxon>
        <taxon>Acetonemataceae</taxon>
        <taxon>Anaeroselena</taxon>
    </lineage>
</organism>
<reference evidence="8 9" key="1">
    <citation type="submission" date="2023-07" db="EMBL/GenBank/DDBJ databases">
        <title>The novel representative of Negativicutes class, Anaeroselena agilis gen. nov. sp. nov.</title>
        <authorList>
            <person name="Prokofeva M.I."/>
            <person name="Elcheninov A.G."/>
            <person name="Klyukina A."/>
            <person name="Kublanov I.V."/>
            <person name="Frolov E.N."/>
            <person name="Podosokorskaya O.A."/>
        </authorList>
    </citation>
    <scope>NUCLEOTIDE SEQUENCE [LARGE SCALE GENOMIC DNA]</scope>
    <source>
        <strain evidence="8 9">4137-cl</strain>
    </source>
</reference>
<dbReference type="NCBIfam" id="TIGR00797">
    <property type="entry name" value="matE"/>
    <property type="match status" value="1"/>
</dbReference>
<dbReference type="PIRSF" id="PIRSF006603">
    <property type="entry name" value="DinF"/>
    <property type="match status" value="1"/>
</dbReference>
<feature type="transmembrane region" description="Helical" evidence="7">
    <location>
        <begin position="384"/>
        <end position="406"/>
    </location>
</feature>
<feature type="transmembrane region" description="Helical" evidence="7">
    <location>
        <begin position="61"/>
        <end position="80"/>
    </location>
</feature>
<feature type="transmembrane region" description="Helical" evidence="7">
    <location>
        <begin position="118"/>
        <end position="142"/>
    </location>
</feature>
<feature type="transmembrane region" description="Helical" evidence="7">
    <location>
        <begin position="314"/>
        <end position="335"/>
    </location>
</feature>
<proteinExistence type="predicted"/>
<dbReference type="Proteomes" id="UP001254848">
    <property type="component" value="Unassembled WGS sequence"/>
</dbReference>
<evidence type="ECO:0000256" key="5">
    <source>
        <dbReference type="ARBA" id="ARBA00022989"/>
    </source>
</evidence>
<feature type="transmembrane region" description="Helical" evidence="7">
    <location>
        <begin position="12"/>
        <end position="29"/>
    </location>
</feature>
<dbReference type="InterPro" id="IPR052031">
    <property type="entry name" value="Membrane_Transporter-Flippase"/>
</dbReference>
<dbReference type="Pfam" id="PF01554">
    <property type="entry name" value="MatE"/>
    <property type="match status" value="2"/>
</dbReference>
<evidence type="ECO:0000256" key="2">
    <source>
        <dbReference type="ARBA" id="ARBA00022448"/>
    </source>
</evidence>
<evidence type="ECO:0000256" key="3">
    <source>
        <dbReference type="ARBA" id="ARBA00022475"/>
    </source>
</evidence>
<dbReference type="PANTHER" id="PTHR43549">
    <property type="entry name" value="MULTIDRUG RESISTANCE PROTEIN YPNP-RELATED"/>
    <property type="match status" value="1"/>
</dbReference>
<dbReference type="PANTHER" id="PTHR43549:SF3">
    <property type="entry name" value="MULTIDRUG RESISTANCE PROTEIN YPNP-RELATED"/>
    <property type="match status" value="1"/>
</dbReference>
<dbReference type="InterPro" id="IPR002528">
    <property type="entry name" value="MATE_fam"/>
</dbReference>
<evidence type="ECO:0000313" key="9">
    <source>
        <dbReference type="Proteomes" id="UP001254848"/>
    </source>
</evidence>
<keyword evidence="5 7" id="KW-1133">Transmembrane helix</keyword>
<feature type="transmembrane region" description="Helical" evidence="7">
    <location>
        <begin position="242"/>
        <end position="263"/>
    </location>
</feature>
<feature type="transmembrane region" description="Helical" evidence="7">
    <location>
        <begin position="183"/>
        <end position="210"/>
    </location>
</feature>